<dbReference type="EMBL" id="JAWDKD010000016">
    <property type="protein sequence ID" value="MDV0447015.1"/>
    <property type="molecule type" value="Genomic_DNA"/>
</dbReference>
<accession>A0AAE4MI49</accession>
<reference evidence="2" key="1">
    <citation type="submission" date="2023-06" db="EMBL/GenBank/DDBJ databases">
        <title>Genome sequence of Methanosarcinaceae archaeon Ag5.</title>
        <authorList>
            <person name="Protasov E."/>
            <person name="Platt K."/>
            <person name="Poehlein A."/>
            <person name="Daniel R."/>
            <person name="Brune A."/>
        </authorList>
    </citation>
    <scope>NUCLEOTIDE SEQUENCE</scope>
    <source>
        <strain evidence="2">Ag5</strain>
    </source>
</reference>
<evidence type="ECO:0000313" key="2">
    <source>
        <dbReference type="EMBL" id="MDV0447015.1"/>
    </source>
</evidence>
<dbReference type="Pfam" id="PF02589">
    <property type="entry name" value="LUD_dom"/>
    <property type="match status" value="1"/>
</dbReference>
<keyword evidence="3" id="KW-1185">Reference proteome</keyword>
<dbReference type="SUPFAM" id="SSF100950">
    <property type="entry name" value="NagB/RpiA/CoA transferase-like"/>
    <property type="match status" value="1"/>
</dbReference>
<dbReference type="InterPro" id="IPR037171">
    <property type="entry name" value="NagB/RpiA_transferase-like"/>
</dbReference>
<organism evidence="2 3">
    <name type="scientific">Methanolapillus africanus</name>
    <dbReference type="NCBI Taxonomy" id="3028297"/>
    <lineage>
        <taxon>Archaea</taxon>
        <taxon>Methanobacteriati</taxon>
        <taxon>Methanobacteriota</taxon>
        <taxon>Stenosarchaea group</taxon>
        <taxon>Methanomicrobia</taxon>
        <taxon>Methanosarcinales</taxon>
        <taxon>Methanosarcinaceae</taxon>
        <taxon>Methanolapillus</taxon>
    </lineage>
</organism>
<dbReference type="Proteomes" id="UP001271789">
    <property type="component" value="Unassembled WGS sequence"/>
</dbReference>
<dbReference type="PANTHER" id="PTHR36179">
    <property type="entry name" value="LUD_DOM DOMAIN-CONTAINING PROTEIN"/>
    <property type="match status" value="1"/>
</dbReference>
<evidence type="ECO:0000259" key="1">
    <source>
        <dbReference type="Pfam" id="PF02589"/>
    </source>
</evidence>
<sequence>MDFDLNILKKQFNRRGFNSTVCNNRHEAVDYILETFPVNDEMIIGMGNSLTLDALGIKDILIERASAVYQHAPGSSEVESKKALLADLYLTSANAVSYDGQIVNIDGTGNRTAATCYGPTQVIYVVGKNKIAESLEDAVWRARNVAAVQNAKRYNRKTPCVVTGKCEDCLSPECICGVMTIHRKQPHGNKITIVLVNEELGL</sequence>
<name>A0AAE4MI49_9EURY</name>
<dbReference type="AlphaFoldDB" id="A0AAE4MI49"/>
<comment type="caution">
    <text evidence="2">The sequence shown here is derived from an EMBL/GenBank/DDBJ whole genome shotgun (WGS) entry which is preliminary data.</text>
</comment>
<dbReference type="InterPro" id="IPR003741">
    <property type="entry name" value="LUD_dom"/>
</dbReference>
<dbReference type="RefSeq" id="WP_338099424.1">
    <property type="nucleotide sequence ID" value="NZ_JAWDKD010000016.1"/>
</dbReference>
<proteinExistence type="predicted"/>
<gene>
    <name evidence="2" type="ORF">MsAg5_08830</name>
</gene>
<evidence type="ECO:0000313" key="3">
    <source>
        <dbReference type="Proteomes" id="UP001271789"/>
    </source>
</evidence>
<dbReference type="PANTHER" id="PTHR36179:SF2">
    <property type="entry name" value="LUD DOMAIN-CONTAINING PROTEIN"/>
    <property type="match status" value="1"/>
</dbReference>
<protein>
    <recommendedName>
        <fullName evidence="1">LUD domain-containing protein</fullName>
    </recommendedName>
</protein>
<feature type="domain" description="LUD" evidence="1">
    <location>
        <begin position="8"/>
        <end position="196"/>
    </location>
</feature>